<evidence type="ECO:0000256" key="3">
    <source>
        <dbReference type="SAM" id="MobiDB-lite"/>
    </source>
</evidence>
<gene>
    <name evidence="4" type="ORF">SUZIE_202035</name>
</gene>
<evidence type="ECO:0000313" key="5">
    <source>
        <dbReference type="Proteomes" id="UP001166674"/>
    </source>
</evidence>
<feature type="region of interest" description="Disordered" evidence="3">
    <location>
        <begin position="41"/>
        <end position="88"/>
    </location>
</feature>
<evidence type="ECO:0000256" key="2">
    <source>
        <dbReference type="ARBA" id="ARBA00006781"/>
    </source>
</evidence>
<keyword evidence="5" id="KW-1185">Reference proteome</keyword>
<proteinExistence type="inferred from homology"/>
<dbReference type="Pfam" id="PF13862">
    <property type="entry name" value="BCCIP"/>
    <property type="match status" value="1"/>
</dbReference>
<evidence type="ECO:0000313" key="4">
    <source>
        <dbReference type="EMBL" id="MBZ3889255.1"/>
    </source>
</evidence>
<evidence type="ECO:0000256" key="1">
    <source>
        <dbReference type="ARBA" id="ARBA00004647"/>
    </source>
</evidence>
<name>A0AA41NF52_SCICA</name>
<organism evidence="4 5">
    <name type="scientific">Sciurus carolinensis</name>
    <name type="common">Eastern gray squirrel</name>
    <dbReference type="NCBI Taxonomy" id="30640"/>
    <lineage>
        <taxon>Eukaryota</taxon>
        <taxon>Metazoa</taxon>
        <taxon>Chordata</taxon>
        <taxon>Craniata</taxon>
        <taxon>Vertebrata</taxon>
        <taxon>Euteleostomi</taxon>
        <taxon>Mammalia</taxon>
        <taxon>Eutheria</taxon>
        <taxon>Euarchontoglires</taxon>
        <taxon>Glires</taxon>
        <taxon>Rodentia</taxon>
        <taxon>Sciuromorpha</taxon>
        <taxon>Sciuridae</taxon>
        <taxon>Sciurinae</taxon>
        <taxon>Sciurini</taxon>
        <taxon>Sciurus</taxon>
    </lineage>
</organism>
<comment type="caution">
    <text evidence="4">The sequence shown here is derived from an EMBL/GenBank/DDBJ whole genome shotgun (WGS) entry which is preliminary data.</text>
</comment>
<dbReference type="EMBL" id="JAATJV010429818">
    <property type="protein sequence ID" value="MBZ3889255.1"/>
    <property type="molecule type" value="Genomic_DNA"/>
</dbReference>
<dbReference type="AlphaFoldDB" id="A0AA41NF52"/>
<dbReference type="GO" id="GO:0005634">
    <property type="term" value="C:nucleus"/>
    <property type="evidence" value="ECO:0007669"/>
    <property type="project" value="TreeGrafter"/>
</dbReference>
<dbReference type="InterPro" id="IPR025602">
    <property type="entry name" value="BCP1_family"/>
</dbReference>
<dbReference type="PANTHER" id="PTHR13261:SF0">
    <property type="entry name" value="BRCA2 AND CDKN1A-INTERACTING PROTEIN"/>
    <property type="match status" value="1"/>
</dbReference>
<protein>
    <submittedName>
        <fullName evidence="4">BRCA2 and CDKN1A-interacting protein</fullName>
    </submittedName>
</protein>
<comment type="similarity">
    <text evidence="2">Belongs to the BCP1 family.</text>
</comment>
<reference evidence="4" key="1">
    <citation type="submission" date="2020-03" db="EMBL/GenBank/DDBJ databases">
        <title>Studies in the Genomics of Life Span.</title>
        <authorList>
            <person name="Glass D."/>
        </authorList>
    </citation>
    <scope>NUCLEOTIDE SEQUENCE</scope>
    <source>
        <strain evidence="4">SUZIE</strain>
        <tissue evidence="4">Muscle</tissue>
    </source>
</reference>
<accession>A0AA41NF52</accession>
<feature type="compositionally biased region" description="Acidic residues" evidence="3">
    <location>
        <begin position="63"/>
        <end position="87"/>
    </location>
</feature>
<sequence length="145" mass="17005">MDQILVQLLSWNHRLGPVIYNIRRETVYPNTQDIVKCRSRAKWQRVGSPAPRPPEDPLRRDEEQEENEVEDEDEYDEDSEEEEDEADEVIKEEVNVEFEAYSITDNDYDGTKKLLQQLFLKAPVNTAELTDLLIQQNHIGSVIKF</sequence>
<dbReference type="PANTHER" id="PTHR13261">
    <property type="entry name" value="BRCA2 AND CDKN1A INTERACTING PROTEIN"/>
    <property type="match status" value="1"/>
</dbReference>
<feature type="compositionally biased region" description="Basic and acidic residues" evidence="3">
    <location>
        <begin position="53"/>
        <end position="62"/>
    </location>
</feature>
<comment type="subcellular location">
    <subcellularLocation>
        <location evidence="1">Cytoplasm</location>
        <location evidence="1">Cytoskeleton</location>
        <location evidence="1">Spindle pole</location>
    </subcellularLocation>
</comment>
<dbReference type="GO" id="GO:0000922">
    <property type="term" value="C:spindle pole"/>
    <property type="evidence" value="ECO:0007669"/>
    <property type="project" value="UniProtKB-SubCell"/>
</dbReference>
<dbReference type="Proteomes" id="UP001166674">
    <property type="component" value="Unassembled WGS sequence"/>
</dbReference>